<keyword evidence="8" id="KW-1185">Reference proteome</keyword>
<dbReference type="VEuPathDB" id="FungiDB:CLCR_01497"/>
<feature type="transmembrane region" description="Helical" evidence="6">
    <location>
        <begin position="141"/>
        <end position="164"/>
    </location>
</feature>
<feature type="transmembrane region" description="Helical" evidence="6">
    <location>
        <begin position="282"/>
        <end position="303"/>
    </location>
</feature>
<evidence type="ECO:0000256" key="2">
    <source>
        <dbReference type="ARBA" id="ARBA00022448"/>
    </source>
</evidence>
<feature type="transmembrane region" description="Helical" evidence="6">
    <location>
        <begin position="176"/>
        <end position="196"/>
    </location>
</feature>
<keyword evidence="5 6" id="KW-0472">Membrane</keyword>
<dbReference type="GO" id="GO:0016020">
    <property type="term" value="C:membrane"/>
    <property type="evidence" value="ECO:0007669"/>
    <property type="project" value="UniProtKB-SubCell"/>
</dbReference>
<feature type="transmembrane region" description="Helical" evidence="6">
    <location>
        <begin position="340"/>
        <end position="359"/>
    </location>
</feature>
<feature type="transmembrane region" description="Helical" evidence="6">
    <location>
        <begin position="410"/>
        <end position="430"/>
    </location>
</feature>
<feature type="transmembrane region" description="Helical" evidence="6">
    <location>
        <begin position="246"/>
        <end position="270"/>
    </location>
</feature>
<dbReference type="InterPro" id="IPR036259">
    <property type="entry name" value="MFS_trans_sf"/>
</dbReference>
<dbReference type="PANTHER" id="PTHR43791">
    <property type="entry name" value="PERMEASE-RELATED"/>
    <property type="match status" value="1"/>
</dbReference>
<protein>
    <submittedName>
        <fullName evidence="7">Putative transporter</fullName>
    </submittedName>
</protein>
<evidence type="ECO:0000313" key="7">
    <source>
        <dbReference type="EMBL" id="OCT45501.1"/>
    </source>
</evidence>
<dbReference type="SUPFAM" id="SSF103473">
    <property type="entry name" value="MFS general substrate transporter"/>
    <property type="match status" value="1"/>
</dbReference>
<keyword evidence="4 6" id="KW-1133">Transmembrane helix</keyword>
<comment type="subcellular location">
    <subcellularLocation>
        <location evidence="1">Membrane</location>
        <topology evidence="1">Multi-pass membrane protein</topology>
    </subcellularLocation>
</comment>
<keyword evidence="3 6" id="KW-0812">Transmembrane</keyword>
<dbReference type="VEuPathDB" id="FungiDB:G647_03412"/>
<dbReference type="Proteomes" id="UP000094526">
    <property type="component" value="Unassembled WGS sequence"/>
</dbReference>
<sequence length="463" mass="51509">MEKKQETTMEQPIDEIKQKAELQEYAENANSPEAIEFAAKEAKLRRKLDLYIAPVMMILMLISYLDRGNIGFAATQGMTDDIGLKGNQLNASFLPSLQSTANFAGLCVCRVLLGWFEGCLFPSMTLFLANWYRREELAQRISYLFIASALSGAFGGLIAFGILYMDGVANYPGWRWLYILEGIITLVWAAMCIYLVPKNYQTAYFLNDEDKKIMAVRAELSESYSGGDGHYKMSDLKLAWKDPKTWLHGVSQIAVVTILYGFGTFLPIIIKNGLHYTTKQAQYLVIPVNVWGAIVYAIGAVISDKYNKRFMIMVVCAPIGIAGYAILLKMENVSVGVQYFATYLIATACFLCTGGNIAWLSGNVAPDGKRAASLADNQLGTQLTLTNLGGIISGQIYASTDAPRFVLGHSWSLGSLAFAFIIFFILRVLYQKRENKKAELRAQGVVTPQGEFTDRSPEFKYQF</sequence>
<organism evidence="7 8">
    <name type="scientific">Cladophialophora carrionii</name>
    <dbReference type="NCBI Taxonomy" id="86049"/>
    <lineage>
        <taxon>Eukaryota</taxon>
        <taxon>Fungi</taxon>
        <taxon>Dikarya</taxon>
        <taxon>Ascomycota</taxon>
        <taxon>Pezizomycotina</taxon>
        <taxon>Eurotiomycetes</taxon>
        <taxon>Chaetothyriomycetidae</taxon>
        <taxon>Chaetothyriales</taxon>
        <taxon>Herpotrichiellaceae</taxon>
        <taxon>Cladophialophora</taxon>
    </lineage>
</organism>
<dbReference type="EMBL" id="LGRB01000019">
    <property type="protein sequence ID" value="OCT45501.1"/>
    <property type="molecule type" value="Genomic_DNA"/>
</dbReference>
<name>A0A1C1CAL8_9EURO</name>
<dbReference type="Pfam" id="PF07690">
    <property type="entry name" value="MFS_1"/>
    <property type="match status" value="1"/>
</dbReference>
<dbReference type="Gene3D" id="1.20.1250.20">
    <property type="entry name" value="MFS general substrate transporter like domains"/>
    <property type="match status" value="2"/>
</dbReference>
<dbReference type="AlphaFoldDB" id="A0A1C1CAL8"/>
<dbReference type="PANTHER" id="PTHR43791:SF24">
    <property type="entry name" value="NICOTINIC ACID PLASMA MEMBRANE TRANSPORTER"/>
    <property type="match status" value="1"/>
</dbReference>
<gene>
    <name evidence="7" type="ORF">CLCR_01497</name>
</gene>
<evidence type="ECO:0000256" key="6">
    <source>
        <dbReference type="SAM" id="Phobius"/>
    </source>
</evidence>
<dbReference type="InterPro" id="IPR011701">
    <property type="entry name" value="MFS"/>
</dbReference>
<feature type="transmembrane region" description="Helical" evidence="6">
    <location>
        <begin position="379"/>
        <end position="398"/>
    </location>
</feature>
<evidence type="ECO:0000256" key="5">
    <source>
        <dbReference type="ARBA" id="ARBA00023136"/>
    </source>
</evidence>
<evidence type="ECO:0000313" key="8">
    <source>
        <dbReference type="Proteomes" id="UP000094526"/>
    </source>
</evidence>
<feature type="transmembrane region" description="Helical" evidence="6">
    <location>
        <begin position="103"/>
        <end position="129"/>
    </location>
</feature>
<evidence type="ECO:0000256" key="1">
    <source>
        <dbReference type="ARBA" id="ARBA00004141"/>
    </source>
</evidence>
<evidence type="ECO:0000256" key="3">
    <source>
        <dbReference type="ARBA" id="ARBA00022692"/>
    </source>
</evidence>
<dbReference type="GO" id="GO:0022857">
    <property type="term" value="F:transmembrane transporter activity"/>
    <property type="evidence" value="ECO:0007669"/>
    <property type="project" value="InterPro"/>
</dbReference>
<keyword evidence="2" id="KW-0813">Transport</keyword>
<feature type="transmembrane region" description="Helical" evidence="6">
    <location>
        <begin position="48"/>
        <end position="65"/>
    </location>
</feature>
<feature type="transmembrane region" description="Helical" evidence="6">
    <location>
        <begin position="310"/>
        <end position="328"/>
    </location>
</feature>
<accession>A0A1C1CAL8</accession>
<dbReference type="FunFam" id="1.20.1250.20:FF:000013">
    <property type="entry name" value="MFS general substrate transporter"/>
    <property type="match status" value="1"/>
</dbReference>
<reference evidence="8" key="1">
    <citation type="submission" date="2015-07" db="EMBL/GenBank/DDBJ databases">
        <authorList>
            <person name="Teixeira M.M."/>
            <person name="Souza R.C."/>
            <person name="Almeida L.G."/>
            <person name="Vicente V.A."/>
            <person name="de Hoog S."/>
            <person name="Bocca A.L."/>
            <person name="de Almeida S.R."/>
            <person name="Vasconcelos A.T."/>
            <person name="Felipe M.S."/>
        </authorList>
    </citation>
    <scope>NUCLEOTIDE SEQUENCE [LARGE SCALE GENOMIC DNA]</scope>
    <source>
        <strain evidence="8">KSF</strain>
    </source>
</reference>
<evidence type="ECO:0000256" key="4">
    <source>
        <dbReference type="ARBA" id="ARBA00022989"/>
    </source>
</evidence>
<dbReference type="OrthoDB" id="2962993at2759"/>
<proteinExistence type="predicted"/>
<comment type="caution">
    <text evidence="7">The sequence shown here is derived from an EMBL/GenBank/DDBJ whole genome shotgun (WGS) entry which is preliminary data.</text>
</comment>